<sequence length="378" mass="43094">MTKKIGFVAIILLIIVGGLAVAPQLFQTASDEQVSFNNQADVFVVSSDKITSFQFEKNELQELEKVDVTLPEVVDPWFVKGEFNNRRLVFSTGDRLESTDDERLVSIDFQTGKIRQLKTPHYAYTGSGVSEEFFYTFQATTDDGGLFAFDSLGDEKSSYAFDESITSATQFDGKNGQLNLLATKISEEDENIYESYVFIFEEKPELKLVKEISLDDDPTFVYGFTNTSTVNNHLYAAVTALRNRETYELIPDNRYMKFNLETQEKEFFELPENFPNLIYTSKSEQYLLFVHEQDSLQKTGISVVNTKNNESYFIHVNDLLKTDDIESSRILSVNTTKDNKLLILTVNDLIVYDLQEEALLSIQNLGQSNTGIYVWTNN</sequence>
<reference evidence="2" key="2">
    <citation type="submission" date="2017-05" db="EMBL/GenBank/DDBJ databases">
        <authorList>
            <consortium name="The Broad Institute Genomics Platform"/>
            <consortium name="The Broad Institute Genomic Center for Infectious Diseases"/>
            <person name="Earl A."/>
            <person name="Manson A."/>
            <person name="Schwartman J."/>
            <person name="Gilmore M."/>
            <person name="Abouelleil A."/>
            <person name="Cao P."/>
            <person name="Chapman S."/>
            <person name="Cusick C."/>
            <person name="Shea T."/>
            <person name="Young S."/>
            <person name="Neafsey D."/>
            <person name="Nusbaum C."/>
            <person name="Birren B."/>
        </authorList>
    </citation>
    <scope>NUCLEOTIDE SEQUENCE</scope>
    <source>
        <strain evidence="2">9E7_DIV0242</strain>
    </source>
</reference>
<dbReference type="EMBL" id="NGMM01000008">
    <property type="protein sequence ID" value="OTP10586.1"/>
    <property type="molecule type" value="Genomic_DNA"/>
</dbReference>
<evidence type="ECO:0000313" key="3">
    <source>
        <dbReference type="Proteomes" id="UP000195141"/>
    </source>
</evidence>
<gene>
    <name evidence="2" type="ORF">A5888_003166</name>
    <name evidence="1" type="ORF">A5888_003884</name>
</gene>
<dbReference type="RefSeq" id="WP_086350865.1">
    <property type="nucleotide sequence ID" value="NZ_CP147247.1"/>
</dbReference>
<keyword evidence="3" id="KW-1185">Reference proteome</keyword>
<evidence type="ECO:0000313" key="1">
    <source>
        <dbReference type="EMBL" id="OTP10586.1"/>
    </source>
</evidence>
<evidence type="ECO:0000313" key="2">
    <source>
        <dbReference type="EMBL" id="WYJ91398.1"/>
    </source>
</evidence>
<name>A0A242JZ30_9ENTE</name>
<reference evidence="2" key="3">
    <citation type="submission" date="2024-03" db="EMBL/GenBank/DDBJ databases">
        <title>The Genome Sequence of Enterococcus sp. DIV0242b.</title>
        <authorList>
            <consortium name="The Broad Institute Genomics Platform"/>
            <consortium name="The Broad Institute Microbial Omics Core"/>
            <consortium name="The Broad Institute Genomic Center for Infectious Diseases"/>
            <person name="Earl A."/>
            <person name="Manson A."/>
            <person name="Gilmore M."/>
            <person name="Schwartman J."/>
            <person name="Shea T."/>
            <person name="Abouelleil A."/>
            <person name="Cao P."/>
            <person name="Chapman S."/>
            <person name="Cusick C."/>
            <person name="Young S."/>
            <person name="Neafsey D."/>
            <person name="Nusbaum C."/>
            <person name="Birren B."/>
        </authorList>
    </citation>
    <scope>NUCLEOTIDE SEQUENCE</scope>
    <source>
        <strain evidence="2">9E7_DIV0242</strain>
    </source>
</reference>
<reference evidence="1" key="1">
    <citation type="submission" date="2017-05" db="EMBL/GenBank/DDBJ databases">
        <title>The Genome Sequence of Enterococcus sp. 9E7_DIV0242.</title>
        <authorList>
            <consortium name="The Broad Institute Genomics Platform"/>
            <consortium name="The Broad Institute Genomic Center for Infectious Diseases"/>
            <person name="Earl A."/>
            <person name="Manson A."/>
            <person name="Schwartman J."/>
            <person name="Gilmore M."/>
            <person name="Abouelleil A."/>
            <person name="Cao P."/>
            <person name="Chapman S."/>
            <person name="Cusick C."/>
            <person name="Shea T."/>
            <person name="Young S."/>
            <person name="Neafsey D."/>
            <person name="Nusbaum C."/>
            <person name="Birren B."/>
        </authorList>
    </citation>
    <scope>NUCLEOTIDE SEQUENCE [LARGE SCALE GENOMIC DNA]</scope>
    <source>
        <strain evidence="1">9E7_DIV0242</strain>
    </source>
</reference>
<dbReference type="InterPro" id="IPR011047">
    <property type="entry name" value="Quinoprotein_ADH-like_sf"/>
</dbReference>
<dbReference type="Proteomes" id="UP000195141">
    <property type="component" value="Chromosome"/>
</dbReference>
<dbReference type="OrthoDB" id="2207322at2"/>
<dbReference type="AlphaFoldDB" id="A0A242JZ30"/>
<proteinExistence type="predicted"/>
<dbReference type="EMBL" id="CP147247">
    <property type="protein sequence ID" value="WYJ91398.1"/>
    <property type="molecule type" value="Genomic_DNA"/>
</dbReference>
<organism evidence="1">
    <name type="scientific">Candidatus Enterococcus clewellii</name>
    <dbReference type="NCBI Taxonomy" id="1834193"/>
    <lineage>
        <taxon>Bacteria</taxon>
        <taxon>Bacillati</taxon>
        <taxon>Bacillota</taxon>
        <taxon>Bacilli</taxon>
        <taxon>Lactobacillales</taxon>
        <taxon>Enterococcaceae</taxon>
        <taxon>Enterococcus</taxon>
    </lineage>
</organism>
<accession>A0A242JZ30</accession>
<protein>
    <submittedName>
        <fullName evidence="1">Uncharacterized protein</fullName>
    </submittedName>
</protein>
<dbReference type="SUPFAM" id="SSF50998">
    <property type="entry name" value="Quinoprotein alcohol dehydrogenase-like"/>
    <property type="match status" value="1"/>
</dbReference>